<evidence type="ECO:0000313" key="2">
    <source>
        <dbReference type="EMBL" id="MBB6714846.1"/>
    </source>
</evidence>
<feature type="transmembrane region" description="Helical" evidence="1">
    <location>
        <begin position="54"/>
        <end position="74"/>
    </location>
</feature>
<name>A0A1H0VV20_9CLOT</name>
<reference evidence="2 5" key="2">
    <citation type="submission" date="2020-08" db="EMBL/GenBank/DDBJ databases">
        <title>Clostridia isolated from Swiss meat.</title>
        <authorList>
            <person name="Wambui J."/>
            <person name="Stevens M.J.A."/>
            <person name="Stephan R."/>
        </authorList>
    </citation>
    <scope>NUCLEOTIDE SEQUENCE [LARGE SCALE GENOMIC DNA]</scope>
    <source>
        <strain evidence="2 5">CM001</strain>
    </source>
</reference>
<dbReference type="EMBL" id="JACKWY010000004">
    <property type="protein sequence ID" value="MBB6714846.1"/>
    <property type="molecule type" value="Genomic_DNA"/>
</dbReference>
<protein>
    <submittedName>
        <fullName evidence="2">DUF368 domain-containing protein</fullName>
    </submittedName>
    <submittedName>
        <fullName evidence="3">Putative membrane protein</fullName>
    </submittedName>
</protein>
<evidence type="ECO:0000313" key="3">
    <source>
        <dbReference type="EMBL" id="SDP82244.1"/>
    </source>
</evidence>
<dbReference type="InterPro" id="IPR007163">
    <property type="entry name" value="VCA0040-like"/>
</dbReference>
<dbReference type="STRING" id="94869.SAMN04488529_12011"/>
<dbReference type="Proteomes" id="UP000198597">
    <property type="component" value="Unassembled WGS sequence"/>
</dbReference>
<dbReference type="Pfam" id="PF04018">
    <property type="entry name" value="VCA0040-like"/>
    <property type="match status" value="1"/>
</dbReference>
<feature type="transmembrane region" description="Helical" evidence="1">
    <location>
        <begin position="112"/>
        <end position="130"/>
    </location>
</feature>
<dbReference type="Proteomes" id="UP000585258">
    <property type="component" value="Unassembled WGS sequence"/>
</dbReference>
<accession>A0A1H0VV20</accession>
<sequence length="265" mass="28642">MNFLKNFLKGVAISISQIVPGVSGGTIAIILGIYDKLLHAVNNILKDFKNQYKILMEVGIGVVVGIVLFSNIVKNLFDKYPIQIGYLFIGVILGGAPLMFRKATVKGFNKSSVLYLIVGVIIVLLMGKPSNDASDIITSLSIVNFIWLFVGGVVVAVALILPGISGSFMLLILGLYNTVMTAVVDRNIIILIPLLFGALVGTLATARIIEMLLQKFPEQSYILIFGFILGSVISVFPGYHGFSSVVGIILGIIGFTFTYYISKNE</sequence>
<dbReference type="OrthoDB" id="9793746at2"/>
<dbReference type="PANTHER" id="PTHR37308">
    <property type="entry name" value="INTEGRAL MEMBRANE PROTEIN"/>
    <property type="match status" value="1"/>
</dbReference>
<feature type="transmembrane region" description="Helical" evidence="1">
    <location>
        <begin position="12"/>
        <end position="34"/>
    </location>
</feature>
<dbReference type="AlphaFoldDB" id="A0A1H0VV20"/>
<keyword evidence="4" id="KW-1185">Reference proteome</keyword>
<keyword evidence="1" id="KW-0812">Transmembrane</keyword>
<dbReference type="PANTHER" id="PTHR37308:SF1">
    <property type="entry name" value="POLYPRENYL-PHOSPHATE TRANSPORTER"/>
    <property type="match status" value="1"/>
</dbReference>
<feature type="transmembrane region" description="Helical" evidence="1">
    <location>
        <begin position="80"/>
        <end position="100"/>
    </location>
</feature>
<evidence type="ECO:0000256" key="1">
    <source>
        <dbReference type="SAM" id="Phobius"/>
    </source>
</evidence>
<gene>
    <name evidence="2" type="ORF">H7E68_08895</name>
    <name evidence="3" type="ORF">SAMN04488529_12011</name>
</gene>
<feature type="transmembrane region" description="Helical" evidence="1">
    <location>
        <begin position="245"/>
        <end position="262"/>
    </location>
</feature>
<feature type="transmembrane region" description="Helical" evidence="1">
    <location>
        <begin position="221"/>
        <end position="239"/>
    </location>
</feature>
<reference evidence="3 4" key="1">
    <citation type="submission" date="2016-10" db="EMBL/GenBank/DDBJ databases">
        <authorList>
            <person name="de Groot N.N."/>
        </authorList>
    </citation>
    <scope>NUCLEOTIDE SEQUENCE [LARGE SCALE GENOMIC DNA]</scope>
    <source>
        <strain evidence="3 4">DSM 12272</strain>
    </source>
</reference>
<keyword evidence="1" id="KW-0472">Membrane</keyword>
<evidence type="ECO:0000313" key="5">
    <source>
        <dbReference type="Proteomes" id="UP000585258"/>
    </source>
</evidence>
<evidence type="ECO:0000313" key="4">
    <source>
        <dbReference type="Proteomes" id="UP000198597"/>
    </source>
</evidence>
<dbReference type="RefSeq" id="WP_089973315.1">
    <property type="nucleotide sequence ID" value="NZ_FNJM01000020.1"/>
</dbReference>
<feature type="transmembrane region" description="Helical" evidence="1">
    <location>
        <begin position="190"/>
        <end position="209"/>
    </location>
</feature>
<proteinExistence type="predicted"/>
<keyword evidence="1" id="KW-1133">Transmembrane helix</keyword>
<organism evidence="3 4">
    <name type="scientific">Clostridium gasigenes</name>
    <dbReference type="NCBI Taxonomy" id="94869"/>
    <lineage>
        <taxon>Bacteria</taxon>
        <taxon>Bacillati</taxon>
        <taxon>Bacillota</taxon>
        <taxon>Clostridia</taxon>
        <taxon>Eubacteriales</taxon>
        <taxon>Clostridiaceae</taxon>
        <taxon>Clostridium</taxon>
    </lineage>
</organism>
<feature type="transmembrane region" description="Helical" evidence="1">
    <location>
        <begin position="136"/>
        <end position="161"/>
    </location>
</feature>
<dbReference type="EMBL" id="FNJM01000020">
    <property type="protein sequence ID" value="SDP82244.1"/>
    <property type="molecule type" value="Genomic_DNA"/>
</dbReference>